<protein>
    <recommendedName>
        <fullName evidence="5">Histidine-rich glycoprotein-like</fullName>
    </recommendedName>
</protein>
<evidence type="ECO:0000313" key="3">
    <source>
        <dbReference type="EMBL" id="CAH0717511.1"/>
    </source>
</evidence>
<evidence type="ECO:0000256" key="1">
    <source>
        <dbReference type="SAM" id="MobiDB-lite"/>
    </source>
</evidence>
<dbReference type="EMBL" id="OV170232">
    <property type="protein sequence ID" value="CAH0717511.1"/>
    <property type="molecule type" value="Genomic_DNA"/>
</dbReference>
<feature type="compositionally biased region" description="Basic and acidic residues" evidence="1">
    <location>
        <begin position="361"/>
        <end position="395"/>
    </location>
</feature>
<name>A0A8J9Y8S1_9NEOP</name>
<organism evidence="3 4">
    <name type="scientific">Brenthis ino</name>
    <name type="common">lesser marbled fritillary</name>
    <dbReference type="NCBI Taxonomy" id="405034"/>
    <lineage>
        <taxon>Eukaryota</taxon>
        <taxon>Metazoa</taxon>
        <taxon>Ecdysozoa</taxon>
        <taxon>Arthropoda</taxon>
        <taxon>Hexapoda</taxon>
        <taxon>Insecta</taxon>
        <taxon>Pterygota</taxon>
        <taxon>Neoptera</taxon>
        <taxon>Endopterygota</taxon>
        <taxon>Lepidoptera</taxon>
        <taxon>Glossata</taxon>
        <taxon>Ditrysia</taxon>
        <taxon>Papilionoidea</taxon>
        <taxon>Nymphalidae</taxon>
        <taxon>Heliconiinae</taxon>
        <taxon>Argynnini</taxon>
        <taxon>Brenthis</taxon>
    </lineage>
</organism>
<evidence type="ECO:0008006" key="5">
    <source>
        <dbReference type="Google" id="ProtNLM"/>
    </source>
</evidence>
<feature type="compositionally biased region" description="Basic and acidic residues" evidence="1">
    <location>
        <begin position="230"/>
        <end position="283"/>
    </location>
</feature>
<dbReference type="Proteomes" id="UP000838878">
    <property type="component" value="Chromosome 12"/>
</dbReference>
<accession>A0A8J9Y8S1</accession>
<sequence>MRRILLLTLAAIALAEIVEPVFEEEDLAQVEFSEDHERQQREAYVQGPYEEHVRVKRCKDEPRVKRDAVRNPRHIKQYEVHEHHDEGSLPSPPYEEMLAASAEHYHKVYAPDQPRSLNEVKPGPLTFGVPAVDRAAQLLLPESVASYGHAHPHANFAPAPSNSAAPVGFVPLSAAPLTVSDDLTPAAGSHQEKQHPHHHANSRGGGRQQHGKHYAEHSGKTSKGSNSDQYIDKGAKGFKTDERHRKEFEEAAGQKKKHRDEADHKGSHEEEAFGSRGAHFGEKKGHKKGHKTKGFHNKYHKDEFHKEHKFYDDYHKGGEHHRYGKFNAKHASNESGKKKVHHVNAGHDYTEHGKKGYSNKGHLDADHKGYNGKSGREEHHEKHSDGGKKGGKEAGSHWAYAKKN</sequence>
<feature type="compositionally biased region" description="Basic residues" evidence="1">
    <location>
        <begin position="284"/>
        <end position="294"/>
    </location>
</feature>
<keyword evidence="2" id="KW-0732">Signal</keyword>
<evidence type="ECO:0000313" key="4">
    <source>
        <dbReference type="Proteomes" id="UP000838878"/>
    </source>
</evidence>
<keyword evidence="4" id="KW-1185">Reference proteome</keyword>
<feature type="region of interest" description="Disordered" evidence="1">
    <location>
        <begin position="180"/>
        <end position="294"/>
    </location>
</feature>
<dbReference type="Pfam" id="PF16009">
    <property type="entry name" value="DUF4779"/>
    <property type="match status" value="1"/>
</dbReference>
<gene>
    <name evidence="3" type="ORF">BINO364_LOCUS4108</name>
</gene>
<dbReference type="InterPro" id="IPR031959">
    <property type="entry name" value="DUF4779"/>
</dbReference>
<reference evidence="3" key="1">
    <citation type="submission" date="2021-12" db="EMBL/GenBank/DDBJ databases">
        <authorList>
            <person name="Martin H S."/>
        </authorList>
    </citation>
    <scope>NUCLEOTIDE SEQUENCE</scope>
</reference>
<feature type="non-terminal residue" evidence="3">
    <location>
        <position position="404"/>
    </location>
</feature>
<feature type="chain" id="PRO_5035461137" description="Histidine-rich glycoprotein-like" evidence="2">
    <location>
        <begin position="16"/>
        <end position="404"/>
    </location>
</feature>
<dbReference type="OrthoDB" id="8119284at2759"/>
<evidence type="ECO:0000256" key="2">
    <source>
        <dbReference type="SAM" id="SignalP"/>
    </source>
</evidence>
<proteinExistence type="predicted"/>
<dbReference type="AlphaFoldDB" id="A0A8J9Y8S1"/>
<feature type="signal peptide" evidence="2">
    <location>
        <begin position="1"/>
        <end position="15"/>
    </location>
</feature>
<feature type="region of interest" description="Disordered" evidence="1">
    <location>
        <begin position="348"/>
        <end position="404"/>
    </location>
</feature>